<dbReference type="SUPFAM" id="SSF55785">
    <property type="entry name" value="PYP-like sensor domain (PAS domain)"/>
    <property type="match status" value="1"/>
</dbReference>
<dbReference type="InterPro" id="IPR035965">
    <property type="entry name" value="PAS-like_dom_sf"/>
</dbReference>
<gene>
    <name evidence="2" type="ORF">HMPREF9997_00664</name>
</gene>
<dbReference type="PATRIC" id="fig|1035195.3.peg.594"/>
<sequence>MTRVPPTGAHHEVGINDMFFSTTDERGVIQESNNVFIRLSRYSRDQLAGAPHNIIRHPCMPGGAFYAMWNTLHAGKPFVAYVHNLAKDGSQYDVLATVTPLKAGGYLSVRMRACCTDIFNAASSIYEQVRELEDGYISQGCNRREAAEKGAGNIIEKLNGAGFPSYDEFQWTVLPAEVMRREAQVDGKPPRRDTATGELRIIHDAVHSVYDELNQWMGELERLGELSTQLKNAGEKINQELDTTGRLTAQIEVLNRESGARYEDILMPLRVWVQMRGIISAKIVNVVDGIAALDRTGAETRFGVALARLQTTMMANFVAELIDGEADEHSAASICMLAQAIRDGVEAMQGQTMEHRRQAEAVETAIKSVISLMEIPQQLITDWQAVSQRQLPSDLTELLRLVSGSIEGATIAIANLKELVTNIGQLSRGFDISTIIGKIDQVERETSVGNL</sequence>
<comment type="caution">
    <text evidence="2">The sequence shown here is derived from an EMBL/GenBank/DDBJ whole genome shotgun (WGS) entry which is preliminary data.</text>
</comment>
<dbReference type="eggNOG" id="COG0840">
    <property type="taxonomic scope" value="Bacteria"/>
</dbReference>
<dbReference type="InterPro" id="IPR000014">
    <property type="entry name" value="PAS"/>
</dbReference>
<evidence type="ECO:0000313" key="3">
    <source>
        <dbReference type="Proteomes" id="UP000010445"/>
    </source>
</evidence>
<dbReference type="Gene3D" id="3.30.450.20">
    <property type="entry name" value="PAS domain"/>
    <property type="match status" value="1"/>
</dbReference>
<dbReference type="EMBL" id="AMEM01000011">
    <property type="protein sequence ID" value="EKX91590.1"/>
    <property type="molecule type" value="Genomic_DNA"/>
</dbReference>
<dbReference type="CDD" id="cd00130">
    <property type="entry name" value="PAS"/>
    <property type="match status" value="1"/>
</dbReference>
<dbReference type="STRING" id="1035195.HMPREF9997_00664"/>
<evidence type="ECO:0000313" key="2">
    <source>
        <dbReference type="EMBL" id="EKX91590.1"/>
    </source>
</evidence>
<reference evidence="2 3" key="1">
    <citation type="submission" date="2012-05" db="EMBL/GenBank/DDBJ databases">
        <authorList>
            <person name="Weinstock G."/>
            <person name="Sodergren E."/>
            <person name="Lobos E.A."/>
            <person name="Fulton L."/>
            <person name="Fulton R."/>
            <person name="Courtney L."/>
            <person name="Fronick C."/>
            <person name="O'Laughlin M."/>
            <person name="Godfrey J."/>
            <person name="Wilson R.M."/>
            <person name="Miner T."/>
            <person name="Farmer C."/>
            <person name="Delehaunty K."/>
            <person name="Cordes M."/>
            <person name="Minx P."/>
            <person name="Tomlinson C."/>
            <person name="Chen J."/>
            <person name="Wollam A."/>
            <person name="Pepin K.H."/>
            <person name="Bhonagiri V."/>
            <person name="Zhang X."/>
            <person name="Suruliraj S."/>
            <person name="Warren W."/>
            <person name="Mitreva M."/>
            <person name="Mardis E.R."/>
            <person name="Wilson R.K."/>
        </authorList>
    </citation>
    <scope>NUCLEOTIDE SEQUENCE [LARGE SCALE GENOMIC DNA]</scope>
    <source>
        <strain evidence="2 3">F0235</strain>
    </source>
</reference>
<protein>
    <submittedName>
        <fullName evidence="2">PAS domain S-box protein</fullName>
    </submittedName>
</protein>
<dbReference type="HOGENOM" id="CLU_032045_1_0_11"/>
<proteinExistence type="predicted"/>
<accession>L1MKL2</accession>
<dbReference type="Proteomes" id="UP000010445">
    <property type="component" value="Unassembled WGS sequence"/>
</dbReference>
<organism evidence="2 3">
    <name type="scientific">Corynebacterium durum F0235</name>
    <dbReference type="NCBI Taxonomy" id="1035195"/>
    <lineage>
        <taxon>Bacteria</taxon>
        <taxon>Bacillati</taxon>
        <taxon>Actinomycetota</taxon>
        <taxon>Actinomycetes</taxon>
        <taxon>Mycobacteriales</taxon>
        <taxon>Corynebacteriaceae</taxon>
        <taxon>Corynebacterium</taxon>
    </lineage>
</organism>
<name>L1MKL2_9CORY</name>
<dbReference type="Pfam" id="PF13426">
    <property type="entry name" value="PAS_9"/>
    <property type="match status" value="1"/>
</dbReference>
<evidence type="ECO:0000259" key="1">
    <source>
        <dbReference type="Pfam" id="PF13426"/>
    </source>
</evidence>
<keyword evidence="3" id="KW-1185">Reference proteome</keyword>
<feature type="domain" description="PAS" evidence="1">
    <location>
        <begin position="17"/>
        <end position="118"/>
    </location>
</feature>
<dbReference type="AlphaFoldDB" id="L1MKL2"/>